<sequence length="243" mass="27356">MSDETVIREVTPGIWTFSKPFARFGFWPIGGRSTAVQLRDGGVWLLASTPLTAETKAKLDELGPVKYIIGADAVHHLFLGDYKNTYPSAKLIAPVDTIARHGDGTLQFDGAWGRDSPETKYGFEEEIDHCYFTGFKNKDVAFFHRSSKSLIEADLLLNLPAKEQYSKSNEVTSTLLLRFGEFGPFSWLHRKFTGGLAVDQDAMRRDAKIVSGWDFNRIIPCHGDIIEGDGKRAWNDLYKEFLE</sequence>
<dbReference type="Pfam" id="PF14234">
    <property type="entry name" value="DUF4336"/>
    <property type="match status" value="1"/>
</dbReference>
<dbReference type="Proteomes" id="UP000467700">
    <property type="component" value="Unassembled WGS sequence"/>
</dbReference>
<dbReference type="InterPro" id="IPR036866">
    <property type="entry name" value="RibonucZ/Hydroxyglut_hydro"/>
</dbReference>
<name>A0A8S0XR95_CYCAE</name>
<dbReference type="AlphaFoldDB" id="A0A8S0XR95"/>
<keyword evidence="2" id="KW-1185">Reference proteome</keyword>
<dbReference type="OrthoDB" id="421671at2759"/>
<dbReference type="SUPFAM" id="SSF56281">
    <property type="entry name" value="Metallo-hydrolase/oxidoreductase"/>
    <property type="match status" value="1"/>
</dbReference>
<dbReference type="EMBL" id="CACVBS010000077">
    <property type="protein sequence ID" value="CAA7269313.1"/>
    <property type="molecule type" value="Genomic_DNA"/>
</dbReference>
<evidence type="ECO:0000313" key="2">
    <source>
        <dbReference type="Proteomes" id="UP000467700"/>
    </source>
</evidence>
<dbReference type="PANTHER" id="PTHR33835:SF1">
    <property type="entry name" value="METALLO-BETA-LACTAMASE DOMAIN-CONTAINING PROTEIN"/>
    <property type="match status" value="1"/>
</dbReference>
<reference evidence="1 2" key="1">
    <citation type="submission" date="2020-01" db="EMBL/GenBank/DDBJ databases">
        <authorList>
            <person name="Gupta K D."/>
        </authorList>
    </citation>
    <scope>NUCLEOTIDE SEQUENCE [LARGE SCALE GENOMIC DNA]</scope>
</reference>
<organism evidence="1 2">
    <name type="scientific">Cyclocybe aegerita</name>
    <name type="common">Black poplar mushroom</name>
    <name type="synonym">Agrocybe aegerita</name>
    <dbReference type="NCBI Taxonomy" id="1973307"/>
    <lineage>
        <taxon>Eukaryota</taxon>
        <taxon>Fungi</taxon>
        <taxon>Dikarya</taxon>
        <taxon>Basidiomycota</taxon>
        <taxon>Agaricomycotina</taxon>
        <taxon>Agaricomycetes</taxon>
        <taxon>Agaricomycetidae</taxon>
        <taxon>Agaricales</taxon>
        <taxon>Agaricineae</taxon>
        <taxon>Bolbitiaceae</taxon>
        <taxon>Cyclocybe</taxon>
    </lineage>
</organism>
<accession>A0A8S0XR95</accession>
<protein>
    <submittedName>
        <fullName evidence="1">Uncharacterized protein</fullName>
    </submittedName>
</protein>
<proteinExistence type="predicted"/>
<evidence type="ECO:0000313" key="1">
    <source>
        <dbReference type="EMBL" id="CAA7269313.1"/>
    </source>
</evidence>
<dbReference type="PANTHER" id="PTHR33835">
    <property type="entry name" value="YALI0C07656P"/>
    <property type="match status" value="1"/>
</dbReference>
<comment type="caution">
    <text evidence="1">The sequence shown here is derived from an EMBL/GenBank/DDBJ whole genome shotgun (WGS) entry which is preliminary data.</text>
</comment>
<gene>
    <name evidence="1" type="ORF">AAE3_LOCUS11559</name>
</gene>
<dbReference type="InterPro" id="IPR025638">
    <property type="entry name" value="DUF4336"/>
</dbReference>